<dbReference type="Pfam" id="PF07434">
    <property type="entry name" value="CblD"/>
    <property type="match status" value="1"/>
</dbReference>
<comment type="caution">
    <text evidence="2">The sequence shown here is derived from an EMBL/GenBank/DDBJ whole genome shotgun (WGS) entry which is preliminary data.</text>
</comment>
<dbReference type="Gene3D" id="2.60.40.2520">
    <property type="entry name" value="CFA/I fimbrial subunit E, adhesin domain"/>
    <property type="match status" value="1"/>
</dbReference>
<proteinExistence type="predicted"/>
<protein>
    <submittedName>
        <fullName evidence="2">CblD like pilus biogenesis initiator</fullName>
    </submittedName>
</protein>
<accession>A0A1I3SN09</accession>
<evidence type="ECO:0000256" key="1">
    <source>
        <dbReference type="SAM" id="SignalP"/>
    </source>
</evidence>
<dbReference type="RefSeq" id="WP_008110576.1">
    <property type="nucleotide sequence ID" value="NZ_FOSD01000002.1"/>
</dbReference>
<evidence type="ECO:0000313" key="2">
    <source>
        <dbReference type="EMBL" id="SFJ59099.1"/>
    </source>
</evidence>
<dbReference type="Gene3D" id="2.60.40.2040">
    <property type="entry name" value="CFA/I fimbrial subunit E, pilin domain"/>
    <property type="match status" value="1"/>
</dbReference>
<name>A0A1I3SN09_9GAMM</name>
<dbReference type="EMBL" id="FOSD01000002">
    <property type="protein sequence ID" value="SFJ59099.1"/>
    <property type="molecule type" value="Genomic_DNA"/>
</dbReference>
<keyword evidence="1" id="KW-0732">Signal</keyword>
<feature type="chain" id="PRO_5046886457" evidence="1">
    <location>
        <begin position="23"/>
        <end position="388"/>
    </location>
</feature>
<dbReference type="Proteomes" id="UP000198841">
    <property type="component" value="Unassembled WGS sequence"/>
</dbReference>
<gene>
    <name evidence="2" type="ORF">SAMN05518863_10212</name>
</gene>
<keyword evidence="3" id="KW-1185">Reference proteome</keyword>
<dbReference type="InterPro" id="IPR043037">
    <property type="entry name" value="CfaE_adhesin"/>
</dbReference>
<dbReference type="InterPro" id="IPR010888">
    <property type="entry name" value="CblD"/>
</dbReference>
<sequence>MKSSFLSALTLFWLMVNTLAQAATLTPSGRNTSVAVTFDRMSVPAQLPIWTNENGGYDTNDAPKWGRNTLVCQSRTSNQYGACLTLPVWLEASPSPYPVPLLFTESSTKQTLVLNVYLTKRRSLNNVVVATNLVPMNAFGGAVTPRGDGTDYSAYLPSSELSKFPSAGTWSATLKMSLMQWPVTSCTGNSQNVNVGCTNVTKMGDWIASITFKVTDYGNQQIYLPEFGNAAANIDLGLKTFPGARATTTVSGSRSLDMCLYDGNNSDSNRVSILFQDEGAAAPARATGLFSLYRTGADKNLAQNRLDYAIEVINPLTKARQTVENGSEIIWSGTNRGVLRRVVLPGQSNSVLCVPAPMQLITPAFTLSSKTAGRYQGTLRIIYTPTTQ</sequence>
<evidence type="ECO:0000313" key="3">
    <source>
        <dbReference type="Proteomes" id="UP000198841"/>
    </source>
</evidence>
<organism evidence="2 3">
    <name type="scientific">Candidatus Pantoea symbiotica</name>
    <dbReference type="NCBI Taxonomy" id="1884370"/>
    <lineage>
        <taxon>Bacteria</taxon>
        <taxon>Pseudomonadati</taxon>
        <taxon>Pseudomonadota</taxon>
        <taxon>Gammaproteobacteria</taxon>
        <taxon>Enterobacterales</taxon>
        <taxon>Erwiniaceae</taxon>
        <taxon>Pantoea</taxon>
    </lineage>
</organism>
<feature type="signal peptide" evidence="1">
    <location>
        <begin position="1"/>
        <end position="22"/>
    </location>
</feature>
<reference evidence="2 3" key="1">
    <citation type="submission" date="2016-10" db="EMBL/GenBank/DDBJ databases">
        <authorList>
            <person name="Varghese N."/>
            <person name="Submissions S."/>
        </authorList>
    </citation>
    <scope>NUCLEOTIDE SEQUENCE [LARGE SCALE GENOMIC DNA]</scope>
    <source>
        <strain evidence="2 3">YR512</strain>
    </source>
</reference>